<gene>
    <name evidence="3" type="ORF">PFISCL1PPCAC_577</name>
</gene>
<reference evidence="3" key="1">
    <citation type="submission" date="2023-10" db="EMBL/GenBank/DDBJ databases">
        <title>Genome assembly of Pristionchus species.</title>
        <authorList>
            <person name="Yoshida K."/>
            <person name="Sommer R.J."/>
        </authorList>
    </citation>
    <scope>NUCLEOTIDE SEQUENCE</scope>
    <source>
        <strain evidence="3">RS5133</strain>
    </source>
</reference>
<feature type="compositionally biased region" description="Basic and acidic residues" evidence="1">
    <location>
        <begin position="151"/>
        <end position="165"/>
    </location>
</feature>
<dbReference type="InterPro" id="IPR056649">
    <property type="entry name" value="DUF7747"/>
</dbReference>
<organism evidence="3 4">
    <name type="scientific">Pristionchus fissidentatus</name>
    <dbReference type="NCBI Taxonomy" id="1538716"/>
    <lineage>
        <taxon>Eukaryota</taxon>
        <taxon>Metazoa</taxon>
        <taxon>Ecdysozoa</taxon>
        <taxon>Nematoda</taxon>
        <taxon>Chromadorea</taxon>
        <taxon>Rhabditida</taxon>
        <taxon>Rhabditina</taxon>
        <taxon>Diplogasteromorpha</taxon>
        <taxon>Diplogasteroidea</taxon>
        <taxon>Neodiplogasteridae</taxon>
        <taxon>Pristionchus</taxon>
    </lineage>
</organism>
<feature type="region of interest" description="Disordered" evidence="1">
    <location>
        <begin position="151"/>
        <end position="183"/>
    </location>
</feature>
<sequence>YDLSNEYGRCDITRFLLSEKVIVNDSPPSHPPLISGTGRFVYVVGVHSKQDVKSAKADYSGDWNRRKPGMKIYVEHSEKKRVEEYDGKYVKSKDGSTILKILRQTKPVLPRLQRLITVDMDLKEEPKGRMVIEYIYSEPGDVLLLSEKKKVDEKEKKQIKEDLLRKKTKQISAEHPAVSSQQV</sequence>
<dbReference type="EMBL" id="BTSY01000001">
    <property type="protein sequence ID" value="GMT09280.1"/>
    <property type="molecule type" value="Genomic_DNA"/>
</dbReference>
<evidence type="ECO:0000259" key="2">
    <source>
        <dbReference type="Pfam" id="PF24927"/>
    </source>
</evidence>
<protein>
    <recommendedName>
        <fullName evidence="2">DUF7747 domain-containing protein</fullName>
    </recommendedName>
</protein>
<feature type="non-terminal residue" evidence="3">
    <location>
        <position position="183"/>
    </location>
</feature>
<dbReference type="AlphaFoldDB" id="A0AAV5USQ2"/>
<feature type="domain" description="DUF7747" evidence="2">
    <location>
        <begin position="16"/>
        <end position="115"/>
    </location>
</feature>
<dbReference type="Proteomes" id="UP001432322">
    <property type="component" value="Unassembled WGS sequence"/>
</dbReference>
<feature type="non-terminal residue" evidence="3">
    <location>
        <position position="1"/>
    </location>
</feature>
<evidence type="ECO:0000256" key="1">
    <source>
        <dbReference type="SAM" id="MobiDB-lite"/>
    </source>
</evidence>
<name>A0AAV5USQ2_9BILA</name>
<keyword evidence="4" id="KW-1185">Reference proteome</keyword>
<accession>A0AAV5USQ2</accession>
<dbReference type="Pfam" id="PF24927">
    <property type="entry name" value="DUF7747"/>
    <property type="match status" value="1"/>
</dbReference>
<evidence type="ECO:0000313" key="4">
    <source>
        <dbReference type="Proteomes" id="UP001432322"/>
    </source>
</evidence>
<evidence type="ECO:0000313" key="3">
    <source>
        <dbReference type="EMBL" id="GMT09280.1"/>
    </source>
</evidence>
<proteinExistence type="predicted"/>
<comment type="caution">
    <text evidence="3">The sequence shown here is derived from an EMBL/GenBank/DDBJ whole genome shotgun (WGS) entry which is preliminary data.</text>
</comment>